<dbReference type="eggNOG" id="COG4206">
    <property type="taxonomic scope" value="Bacteria"/>
</dbReference>
<keyword evidence="2 10" id="KW-0813">Transport</keyword>
<dbReference type="PANTHER" id="PTHR30069:SF29">
    <property type="entry name" value="HEMOGLOBIN AND HEMOGLOBIN-HAPTOGLOBIN-BINDING PROTEIN 1-RELATED"/>
    <property type="match status" value="1"/>
</dbReference>
<feature type="signal peptide" evidence="12">
    <location>
        <begin position="1"/>
        <end position="18"/>
    </location>
</feature>
<dbReference type="InterPro" id="IPR037066">
    <property type="entry name" value="Plug_dom_sf"/>
</dbReference>
<dbReference type="GO" id="GO:0015344">
    <property type="term" value="F:siderophore uptake transmembrane transporter activity"/>
    <property type="evidence" value="ECO:0007669"/>
    <property type="project" value="TreeGrafter"/>
</dbReference>
<evidence type="ECO:0000256" key="6">
    <source>
        <dbReference type="ARBA" id="ARBA00023077"/>
    </source>
</evidence>
<dbReference type="InterPro" id="IPR012910">
    <property type="entry name" value="Plug_dom"/>
</dbReference>
<sequence>MKKAILLSFVLLPLWAMAQVDSVNNLQEVLVLGKKVNTEVIKPQTLTSKELKNLNSLNVSDALRYFAGVQIKDYGGIGGIKTVNIRSMGTNHVGVFLDGVQLANVQNGQVDLGQFSLANLESISLYNGQKSQIFQAARDFSSSGSIYLVTRRPTFGNKSYHLNVSLRRGSFNLINPFVGIDLKLSPLTSMSLSTEWVSSSGEYKFRYRRKAPRTGEIVYDTTAVRHNGDIRALHTEASLFGSLFTGEYFIKLYNYTSERGIPGAIVNNVWRRGERQWDNNSFAQFRFTKSLDKHSFKLQSKYAYYLTKYVNKDTTVVMIDNLYKQKEFYLSTAYLYQPFDNWSISASYDFLWNKMDAEMLKFPYPRRMSHFASVASSLSLGNLHLQASLVANFVKDKIKLIQDPKDKTSYAPAFIASWQFLPWLSVNGFYKKSFRMPTFNDLYYAEIGNSKLNPEYTTQYDLGLFLNKNFKGFVKNFSLRTDAYYNKVKDKIIAYPKGQQFRWTMLNLGEVQIKGIDALMSVTVSPLKDWTITSKFQYTYQQAIDVTNPTDTYYKDQIPYIPHHSGSAIIQSSYKGWNLNYSFIYTGERYNQQENIIYNYTQPWYTSDMSLMKEFKIKDVGYRVQLEVLNLFAQDYDVILNYPMPKRNYRITLNVTL</sequence>
<organism evidence="15 16">
    <name type="scientific">Hoylesella marshii DSM 16973 = JCM 13450</name>
    <dbReference type="NCBI Taxonomy" id="862515"/>
    <lineage>
        <taxon>Bacteria</taxon>
        <taxon>Pseudomonadati</taxon>
        <taxon>Bacteroidota</taxon>
        <taxon>Bacteroidia</taxon>
        <taxon>Bacteroidales</taxon>
        <taxon>Prevotellaceae</taxon>
        <taxon>Hoylesella</taxon>
    </lineage>
</organism>
<protein>
    <submittedName>
        <fullName evidence="15">TonB-dependent receptor</fullName>
    </submittedName>
</protein>
<dbReference type="PANTHER" id="PTHR30069">
    <property type="entry name" value="TONB-DEPENDENT OUTER MEMBRANE RECEPTOR"/>
    <property type="match status" value="1"/>
</dbReference>
<evidence type="ECO:0000256" key="2">
    <source>
        <dbReference type="ARBA" id="ARBA00022448"/>
    </source>
</evidence>
<gene>
    <name evidence="15" type="ORF">HMPREF0658_1795</name>
</gene>
<keyword evidence="9 10" id="KW-0998">Cell outer membrane</keyword>
<keyword evidence="5 12" id="KW-0732">Signal</keyword>
<dbReference type="STRING" id="862515.HMPREF0658_1795"/>
<dbReference type="OrthoDB" id="9762903at2"/>
<feature type="domain" description="TonB-dependent receptor-like beta-barrel" evidence="13">
    <location>
        <begin position="379"/>
        <end position="631"/>
    </location>
</feature>
<dbReference type="InterPro" id="IPR039426">
    <property type="entry name" value="TonB-dep_rcpt-like"/>
</dbReference>
<accession>E0NUE2</accession>
<comment type="subcellular location">
    <subcellularLocation>
        <location evidence="1 10">Cell outer membrane</location>
        <topology evidence="1 10">Multi-pass membrane protein</topology>
    </subcellularLocation>
</comment>
<dbReference type="Gene3D" id="2.170.130.10">
    <property type="entry name" value="TonB-dependent receptor, plug domain"/>
    <property type="match status" value="1"/>
</dbReference>
<dbReference type="GO" id="GO:0044718">
    <property type="term" value="P:siderophore transmembrane transport"/>
    <property type="evidence" value="ECO:0007669"/>
    <property type="project" value="TreeGrafter"/>
</dbReference>
<keyword evidence="6 11" id="KW-0798">TonB box</keyword>
<keyword evidence="8 15" id="KW-0675">Receptor</keyword>
<dbReference type="SUPFAM" id="SSF56935">
    <property type="entry name" value="Porins"/>
    <property type="match status" value="1"/>
</dbReference>
<comment type="caution">
    <text evidence="15">The sequence shown here is derived from an EMBL/GenBank/DDBJ whole genome shotgun (WGS) entry which is preliminary data.</text>
</comment>
<evidence type="ECO:0000256" key="1">
    <source>
        <dbReference type="ARBA" id="ARBA00004571"/>
    </source>
</evidence>
<comment type="similarity">
    <text evidence="10 11">Belongs to the TonB-dependent receptor family.</text>
</comment>
<dbReference type="RefSeq" id="WP_006950081.1">
    <property type="nucleotide sequence ID" value="NZ_BAJI01000004.1"/>
</dbReference>
<dbReference type="EMBL" id="AEEI01000052">
    <property type="protein sequence ID" value="EFM01233.1"/>
    <property type="molecule type" value="Genomic_DNA"/>
</dbReference>
<dbReference type="PROSITE" id="PS52016">
    <property type="entry name" value="TONB_DEPENDENT_REC_3"/>
    <property type="match status" value="1"/>
</dbReference>
<dbReference type="BioCyc" id="PMAR862515-HMP:GMOO-1820-MONOMER"/>
<feature type="domain" description="TonB-dependent receptor plug" evidence="14">
    <location>
        <begin position="44"/>
        <end position="134"/>
    </location>
</feature>
<dbReference type="InterPro" id="IPR036942">
    <property type="entry name" value="Beta-barrel_TonB_sf"/>
</dbReference>
<evidence type="ECO:0000256" key="4">
    <source>
        <dbReference type="ARBA" id="ARBA00022692"/>
    </source>
</evidence>
<evidence type="ECO:0000256" key="8">
    <source>
        <dbReference type="ARBA" id="ARBA00023170"/>
    </source>
</evidence>
<evidence type="ECO:0000256" key="12">
    <source>
        <dbReference type="SAM" id="SignalP"/>
    </source>
</evidence>
<dbReference type="Pfam" id="PF07715">
    <property type="entry name" value="Plug"/>
    <property type="match status" value="1"/>
</dbReference>
<feature type="chain" id="PRO_5003138377" evidence="12">
    <location>
        <begin position="19"/>
        <end position="657"/>
    </location>
</feature>
<dbReference type="InterPro" id="IPR000531">
    <property type="entry name" value="Beta-barrel_TonB"/>
</dbReference>
<keyword evidence="3 10" id="KW-1134">Transmembrane beta strand</keyword>
<keyword evidence="16" id="KW-1185">Reference proteome</keyword>
<evidence type="ECO:0000256" key="10">
    <source>
        <dbReference type="PROSITE-ProRule" id="PRU01360"/>
    </source>
</evidence>
<dbReference type="Gene3D" id="2.40.170.20">
    <property type="entry name" value="TonB-dependent receptor, beta-barrel domain"/>
    <property type="match status" value="1"/>
</dbReference>
<evidence type="ECO:0000259" key="14">
    <source>
        <dbReference type="Pfam" id="PF07715"/>
    </source>
</evidence>
<proteinExistence type="inferred from homology"/>
<dbReference type="HOGENOM" id="CLU_026226_0_0_10"/>
<evidence type="ECO:0000256" key="11">
    <source>
        <dbReference type="RuleBase" id="RU003357"/>
    </source>
</evidence>
<evidence type="ECO:0000313" key="16">
    <source>
        <dbReference type="Proteomes" id="UP000004394"/>
    </source>
</evidence>
<dbReference type="AlphaFoldDB" id="E0NUE2"/>
<dbReference type="GO" id="GO:0009279">
    <property type="term" value="C:cell outer membrane"/>
    <property type="evidence" value="ECO:0007669"/>
    <property type="project" value="UniProtKB-SubCell"/>
</dbReference>
<dbReference type="Pfam" id="PF00593">
    <property type="entry name" value="TonB_dep_Rec_b-barrel"/>
    <property type="match status" value="1"/>
</dbReference>
<keyword evidence="4 10" id="KW-0812">Transmembrane</keyword>
<evidence type="ECO:0000256" key="3">
    <source>
        <dbReference type="ARBA" id="ARBA00022452"/>
    </source>
</evidence>
<reference evidence="15" key="1">
    <citation type="submission" date="2010-07" db="EMBL/GenBank/DDBJ databases">
        <authorList>
            <person name="Muzny D."/>
            <person name="Qin X."/>
            <person name="Deng J."/>
            <person name="Jiang H."/>
            <person name="Liu Y."/>
            <person name="Qu J."/>
            <person name="Song X.-Z."/>
            <person name="Zhang L."/>
            <person name="Thornton R."/>
            <person name="Coyle M."/>
            <person name="Francisco L."/>
            <person name="Jackson L."/>
            <person name="Javaid M."/>
            <person name="Korchina V."/>
            <person name="Kovar C."/>
            <person name="Mata R."/>
            <person name="Mathew T."/>
            <person name="Ngo R."/>
            <person name="Nguyen L."/>
            <person name="Nguyen N."/>
            <person name="Okwuonu G."/>
            <person name="Ongeri F."/>
            <person name="Pham C."/>
            <person name="Simmons D."/>
            <person name="Wilczek-Boney K."/>
            <person name="Hale W."/>
            <person name="Jakkamsetti A."/>
            <person name="Pham P."/>
            <person name="Ruth R."/>
            <person name="San Lucas F."/>
            <person name="Warren J."/>
            <person name="Zhang J."/>
            <person name="Zhao Z."/>
            <person name="Zhou C."/>
            <person name="Zhu D."/>
            <person name="Lee S."/>
            <person name="Bess C."/>
            <person name="Blankenburg K."/>
            <person name="Forbes L."/>
            <person name="Fu Q."/>
            <person name="Gubbala S."/>
            <person name="Hirani K."/>
            <person name="Jayaseelan J.C."/>
            <person name="Lara F."/>
            <person name="Munidasa M."/>
            <person name="Palculict T."/>
            <person name="Patil S."/>
            <person name="Pu L.-L."/>
            <person name="Saada N."/>
            <person name="Tang L."/>
            <person name="Weissenberger G."/>
            <person name="Zhu Y."/>
            <person name="Hemphill L."/>
            <person name="Shang Y."/>
            <person name="Youmans B."/>
            <person name="Ayvaz T."/>
            <person name="Ross M."/>
            <person name="Santibanez J."/>
            <person name="Aqrawi P."/>
            <person name="Gross S."/>
            <person name="Joshi V."/>
            <person name="Fowler G."/>
            <person name="Nazareth L."/>
            <person name="Reid J."/>
            <person name="Worley K."/>
            <person name="Petrosino J."/>
            <person name="Highlander S."/>
            <person name="Gibbs R."/>
        </authorList>
    </citation>
    <scope>NUCLEOTIDE SEQUENCE [LARGE SCALE GENOMIC DNA]</scope>
    <source>
        <strain evidence="15">DSM 16973</strain>
    </source>
</reference>
<evidence type="ECO:0000256" key="7">
    <source>
        <dbReference type="ARBA" id="ARBA00023136"/>
    </source>
</evidence>
<keyword evidence="7 10" id="KW-0472">Membrane</keyword>
<evidence type="ECO:0000313" key="15">
    <source>
        <dbReference type="EMBL" id="EFM01233.1"/>
    </source>
</evidence>
<evidence type="ECO:0000256" key="9">
    <source>
        <dbReference type="ARBA" id="ARBA00023237"/>
    </source>
</evidence>
<dbReference type="Proteomes" id="UP000004394">
    <property type="component" value="Unassembled WGS sequence"/>
</dbReference>
<evidence type="ECO:0000256" key="5">
    <source>
        <dbReference type="ARBA" id="ARBA00022729"/>
    </source>
</evidence>
<name>E0NUE2_9BACT</name>
<evidence type="ECO:0000259" key="13">
    <source>
        <dbReference type="Pfam" id="PF00593"/>
    </source>
</evidence>